<keyword evidence="1" id="KW-0732">Signal</keyword>
<sequence length="239" mass="25921">MMASCFRLTSSLIFAASLLACASTKIPNASGSSSEVVSAGQPTEALVTPGKTTATDNSEAAAEIVLVKVPAIILPAELQKKLDEIAPIISNQQMDVTKQKLKAIASEWPDYPQPPLSLAALSIQQKNIDQAKEWLVVAANKSEMDHSSLNSIGIAYRKLGEFAKAETFYLASIDAAPGYPLAQLNLGILYELYLFQIDKALSHYNQHQKLLSEPDPLVAGWIKDIEARLQRVKAQEVSQ</sequence>
<evidence type="ECO:0000313" key="2">
    <source>
        <dbReference type="EMBL" id="PVZ62978.1"/>
    </source>
</evidence>
<name>A0A2V1GW89_9GAMM</name>
<dbReference type="PROSITE" id="PS51257">
    <property type="entry name" value="PROKAR_LIPOPROTEIN"/>
    <property type="match status" value="1"/>
</dbReference>
<dbReference type="Proteomes" id="UP000244906">
    <property type="component" value="Unassembled WGS sequence"/>
</dbReference>
<organism evidence="2 3">
    <name type="scientific">Pelagibaculum spongiae</name>
    <dbReference type="NCBI Taxonomy" id="2080658"/>
    <lineage>
        <taxon>Bacteria</taxon>
        <taxon>Pseudomonadati</taxon>
        <taxon>Pseudomonadota</taxon>
        <taxon>Gammaproteobacteria</taxon>
        <taxon>Oceanospirillales</taxon>
        <taxon>Pelagibaculum</taxon>
    </lineage>
</organism>
<dbReference type="InterPro" id="IPR019734">
    <property type="entry name" value="TPR_rpt"/>
</dbReference>
<proteinExistence type="predicted"/>
<evidence type="ECO:0000313" key="3">
    <source>
        <dbReference type="Proteomes" id="UP000244906"/>
    </source>
</evidence>
<accession>A0A2V1GW89</accession>
<feature type="signal peptide" evidence="1">
    <location>
        <begin position="1"/>
        <end position="22"/>
    </location>
</feature>
<dbReference type="InterPro" id="IPR011990">
    <property type="entry name" value="TPR-like_helical_dom_sf"/>
</dbReference>
<gene>
    <name evidence="2" type="ORF">DC094_21670</name>
</gene>
<dbReference type="OrthoDB" id="9814366at2"/>
<feature type="chain" id="PRO_5016152126" evidence="1">
    <location>
        <begin position="23"/>
        <end position="239"/>
    </location>
</feature>
<evidence type="ECO:0000256" key="1">
    <source>
        <dbReference type="SAM" id="SignalP"/>
    </source>
</evidence>
<keyword evidence="3" id="KW-1185">Reference proteome</keyword>
<dbReference type="SUPFAM" id="SSF48452">
    <property type="entry name" value="TPR-like"/>
    <property type="match status" value="1"/>
</dbReference>
<dbReference type="EMBL" id="QDDL01000017">
    <property type="protein sequence ID" value="PVZ62978.1"/>
    <property type="molecule type" value="Genomic_DNA"/>
</dbReference>
<reference evidence="2 3" key="1">
    <citation type="submission" date="2018-04" db="EMBL/GenBank/DDBJ databases">
        <title>Thalassorhabdus spongiae gen. nov., sp. nov., isolated from a marine sponge in South-West Iceland.</title>
        <authorList>
            <person name="Knobloch S."/>
            <person name="Daussin A."/>
            <person name="Johannsson R."/>
            <person name="Marteinsson V.T."/>
        </authorList>
    </citation>
    <scope>NUCLEOTIDE SEQUENCE [LARGE SCALE GENOMIC DNA]</scope>
    <source>
        <strain evidence="2 3">Hp12</strain>
    </source>
</reference>
<comment type="caution">
    <text evidence="2">The sequence shown here is derived from an EMBL/GenBank/DDBJ whole genome shotgun (WGS) entry which is preliminary data.</text>
</comment>
<dbReference type="SMART" id="SM00028">
    <property type="entry name" value="TPR"/>
    <property type="match status" value="2"/>
</dbReference>
<dbReference type="AlphaFoldDB" id="A0A2V1GW89"/>
<dbReference type="RefSeq" id="WP_116689215.1">
    <property type="nucleotide sequence ID" value="NZ_CAWNYD010000017.1"/>
</dbReference>
<dbReference type="Gene3D" id="1.25.40.10">
    <property type="entry name" value="Tetratricopeptide repeat domain"/>
    <property type="match status" value="1"/>
</dbReference>
<protein>
    <submittedName>
        <fullName evidence="2">Uncharacterized protein</fullName>
    </submittedName>
</protein>